<sequence>METEKIILLAWLWCVVRFAFFNTYEIVFLPFILVLLDLTFIPSEKITPFEDDCGSSAVGFAAQGDTNINKKKKNYIQGKEERKLNYMISKLMYEEGRKARYRMMKKL</sequence>
<dbReference type="EMBL" id="BMAW01127384">
    <property type="protein sequence ID" value="GFU20913.1"/>
    <property type="molecule type" value="Genomic_DNA"/>
</dbReference>
<comment type="caution">
    <text evidence="2">The sequence shown here is derived from an EMBL/GenBank/DDBJ whole genome shotgun (WGS) entry which is preliminary data.</text>
</comment>
<accession>A0A8X6UL19</accession>
<organism evidence="2 3">
    <name type="scientific">Nephila pilipes</name>
    <name type="common">Giant wood spider</name>
    <name type="synonym">Nephila maculata</name>
    <dbReference type="NCBI Taxonomy" id="299642"/>
    <lineage>
        <taxon>Eukaryota</taxon>
        <taxon>Metazoa</taxon>
        <taxon>Ecdysozoa</taxon>
        <taxon>Arthropoda</taxon>
        <taxon>Chelicerata</taxon>
        <taxon>Arachnida</taxon>
        <taxon>Araneae</taxon>
        <taxon>Araneomorphae</taxon>
        <taxon>Entelegynae</taxon>
        <taxon>Araneoidea</taxon>
        <taxon>Nephilidae</taxon>
        <taxon>Nephila</taxon>
    </lineage>
</organism>
<keyword evidence="1" id="KW-0472">Membrane</keyword>
<evidence type="ECO:0000313" key="3">
    <source>
        <dbReference type="Proteomes" id="UP000887013"/>
    </source>
</evidence>
<reference evidence="2" key="1">
    <citation type="submission" date="2020-08" db="EMBL/GenBank/DDBJ databases">
        <title>Multicomponent nature underlies the extraordinary mechanical properties of spider dragline silk.</title>
        <authorList>
            <person name="Kono N."/>
            <person name="Nakamura H."/>
            <person name="Mori M."/>
            <person name="Yoshida Y."/>
            <person name="Ohtoshi R."/>
            <person name="Malay A.D."/>
            <person name="Moran D.A.P."/>
            <person name="Tomita M."/>
            <person name="Numata K."/>
            <person name="Arakawa K."/>
        </authorList>
    </citation>
    <scope>NUCLEOTIDE SEQUENCE</scope>
</reference>
<name>A0A8X6UL19_NEPPI</name>
<keyword evidence="1" id="KW-1133">Transmembrane helix</keyword>
<feature type="transmembrane region" description="Helical" evidence="1">
    <location>
        <begin position="6"/>
        <end position="36"/>
    </location>
</feature>
<evidence type="ECO:0000313" key="2">
    <source>
        <dbReference type="EMBL" id="GFU20913.1"/>
    </source>
</evidence>
<keyword evidence="1" id="KW-0812">Transmembrane</keyword>
<keyword evidence="3" id="KW-1185">Reference proteome</keyword>
<evidence type="ECO:0000256" key="1">
    <source>
        <dbReference type="SAM" id="Phobius"/>
    </source>
</evidence>
<gene>
    <name evidence="2" type="ORF">NPIL_70691</name>
</gene>
<protein>
    <submittedName>
        <fullName evidence="2">Uncharacterized protein</fullName>
    </submittedName>
</protein>
<proteinExistence type="predicted"/>
<dbReference type="AlphaFoldDB" id="A0A8X6UL19"/>
<dbReference type="Proteomes" id="UP000887013">
    <property type="component" value="Unassembled WGS sequence"/>
</dbReference>